<keyword evidence="2" id="KW-1185">Reference proteome</keyword>
<name>A0ABP7AIB7_9MICO</name>
<reference evidence="2" key="1">
    <citation type="journal article" date="2019" name="Int. J. Syst. Evol. Microbiol.">
        <title>The Global Catalogue of Microorganisms (GCM) 10K type strain sequencing project: providing services to taxonomists for standard genome sequencing and annotation.</title>
        <authorList>
            <consortium name="The Broad Institute Genomics Platform"/>
            <consortium name="The Broad Institute Genome Sequencing Center for Infectious Disease"/>
            <person name="Wu L."/>
            <person name="Ma J."/>
        </authorList>
    </citation>
    <scope>NUCLEOTIDE SEQUENCE [LARGE SCALE GENOMIC DNA]</scope>
    <source>
        <strain evidence="2">JCM 16544</strain>
    </source>
</reference>
<accession>A0ABP7AIB7</accession>
<sequence length="185" mass="19586">MTRTRRRALAWLGAALTAIAVFVIAGLPLYVFPAPSDPHRADVVQVLGPATDERVDAALRLIDDGLASALLVSVAAPGEPASDLELCDREFVTCATPDPYTTDGETLLLEEYALSHDVHSAVVLTATGHVSRARFVYAKCYPGAATVVGVSTPSSLLDWAGVYVYQTAAFVKALVTPCAHPHDAR</sequence>
<organism evidence="1 2">
    <name type="scientific">Microbacterium awajiense</name>
    <dbReference type="NCBI Taxonomy" id="415214"/>
    <lineage>
        <taxon>Bacteria</taxon>
        <taxon>Bacillati</taxon>
        <taxon>Actinomycetota</taxon>
        <taxon>Actinomycetes</taxon>
        <taxon>Micrococcales</taxon>
        <taxon>Microbacteriaceae</taxon>
        <taxon>Microbacterium</taxon>
    </lineage>
</organism>
<dbReference type="RefSeq" id="WP_344737381.1">
    <property type="nucleotide sequence ID" value="NZ_BAAAYU010000005.1"/>
</dbReference>
<proteinExistence type="predicted"/>
<evidence type="ECO:0000313" key="2">
    <source>
        <dbReference type="Proteomes" id="UP001501697"/>
    </source>
</evidence>
<dbReference type="Proteomes" id="UP001501697">
    <property type="component" value="Unassembled WGS sequence"/>
</dbReference>
<comment type="caution">
    <text evidence="1">The sequence shown here is derived from an EMBL/GenBank/DDBJ whole genome shotgun (WGS) entry which is preliminary data.</text>
</comment>
<gene>
    <name evidence="1" type="ORF">GCM10022200_15070</name>
</gene>
<dbReference type="EMBL" id="BAAAYU010000005">
    <property type="protein sequence ID" value="GAA3633022.1"/>
    <property type="molecule type" value="Genomic_DNA"/>
</dbReference>
<evidence type="ECO:0000313" key="1">
    <source>
        <dbReference type="EMBL" id="GAA3633022.1"/>
    </source>
</evidence>
<protein>
    <submittedName>
        <fullName evidence="1">YdcF family protein</fullName>
    </submittedName>
</protein>